<dbReference type="InterPro" id="IPR005917">
    <property type="entry name" value="Pmev_kinase_bact"/>
</dbReference>
<gene>
    <name evidence="9" type="ORF">HALOF300_04374</name>
</gene>
<evidence type="ECO:0000259" key="8">
    <source>
        <dbReference type="Pfam" id="PF08544"/>
    </source>
</evidence>
<dbReference type="PANTHER" id="PTHR31814:SF2">
    <property type="entry name" value="PHOSPHOMEVALONATE KINASE"/>
    <property type="match status" value="1"/>
</dbReference>
<evidence type="ECO:0000259" key="7">
    <source>
        <dbReference type="Pfam" id="PF00288"/>
    </source>
</evidence>
<accession>A0A7M4DQD6</accession>
<keyword evidence="3" id="KW-0808">Transferase</keyword>
<dbReference type="GO" id="GO:0005524">
    <property type="term" value="F:ATP binding"/>
    <property type="evidence" value="ECO:0007669"/>
    <property type="project" value="UniProtKB-KW"/>
</dbReference>
<reference evidence="9 10" key="1">
    <citation type="submission" date="2019-11" db="EMBL/GenBank/DDBJ databases">
        <authorList>
            <person name="Criscuolo A."/>
        </authorList>
    </citation>
    <scope>NUCLEOTIDE SEQUENCE [LARGE SCALE GENOMIC DNA]</scope>
    <source>
        <strain evidence="9">CIP111667</strain>
    </source>
</reference>
<dbReference type="SUPFAM" id="SSF54211">
    <property type="entry name" value="Ribosomal protein S5 domain 2-like"/>
    <property type="match status" value="1"/>
</dbReference>
<comment type="caution">
    <text evidence="9">The sequence shown here is derived from an EMBL/GenBank/DDBJ whole genome shotgun (WGS) entry which is preliminary data.</text>
</comment>
<dbReference type="RefSeq" id="WP_156742988.1">
    <property type="nucleotide sequence ID" value="NZ_CACRYJ010000061.1"/>
</dbReference>
<dbReference type="NCBIfam" id="TIGR01220">
    <property type="entry name" value="Pmev_kin_Gr_pos"/>
    <property type="match status" value="1"/>
</dbReference>
<evidence type="ECO:0000256" key="3">
    <source>
        <dbReference type="ARBA" id="ARBA00022679"/>
    </source>
</evidence>
<dbReference type="AlphaFoldDB" id="A0A7M4DQD6"/>
<evidence type="ECO:0000256" key="6">
    <source>
        <dbReference type="ARBA" id="ARBA00022840"/>
    </source>
</evidence>
<dbReference type="PRINTS" id="PR00959">
    <property type="entry name" value="MEVGALKINASE"/>
</dbReference>
<dbReference type="EMBL" id="CACRYJ010000061">
    <property type="protein sequence ID" value="VZO39680.1"/>
    <property type="molecule type" value="Genomic_DNA"/>
</dbReference>
<dbReference type="InterPro" id="IPR036554">
    <property type="entry name" value="GHMP_kinase_C_sf"/>
</dbReference>
<evidence type="ECO:0000256" key="5">
    <source>
        <dbReference type="ARBA" id="ARBA00022777"/>
    </source>
</evidence>
<keyword evidence="6" id="KW-0067">ATP-binding</keyword>
<evidence type="ECO:0000256" key="2">
    <source>
        <dbReference type="ARBA" id="ARBA00012958"/>
    </source>
</evidence>
<keyword evidence="4" id="KW-0547">Nucleotide-binding</keyword>
<name>A0A7M4DQD6_9MICO</name>
<evidence type="ECO:0000256" key="4">
    <source>
        <dbReference type="ARBA" id="ARBA00022741"/>
    </source>
</evidence>
<organism evidence="9 10">
    <name type="scientific">Occultella aeris</name>
    <dbReference type="NCBI Taxonomy" id="2761496"/>
    <lineage>
        <taxon>Bacteria</taxon>
        <taxon>Bacillati</taxon>
        <taxon>Actinomycetota</taxon>
        <taxon>Actinomycetes</taxon>
        <taxon>Micrococcales</taxon>
        <taxon>Ruaniaceae</taxon>
        <taxon>Occultella</taxon>
    </lineage>
</organism>
<dbReference type="Pfam" id="PF08544">
    <property type="entry name" value="GHMP_kinases_C"/>
    <property type="match status" value="1"/>
</dbReference>
<keyword evidence="5 9" id="KW-0418">Kinase</keyword>
<protein>
    <recommendedName>
        <fullName evidence="2">phosphomevalonate kinase</fullName>
        <ecNumber evidence="2">2.7.4.2</ecNumber>
    </recommendedName>
</protein>
<dbReference type="Pfam" id="PF00288">
    <property type="entry name" value="GHMP_kinases_N"/>
    <property type="match status" value="1"/>
</dbReference>
<dbReference type="InterPro" id="IPR013750">
    <property type="entry name" value="GHMP_kinase_C_dom"/>
</dbReference>
<dbReference type="GO" id="GO:0019287">
    <property type="term" value="P:isopentenyl diphosphate biosynthetic process, mevalonate pathway"/>
    <property type="evidence" value="ECO:0007669"/>
    <property type="project" value="UniProtKB-UniPathway"/>
</dbReference>
<dbReference type="PANTHER" id="PTHR31814">
    <property type="match status" value="1"/>
</dbReference>
<dbReference type="SUPFAM" id="SSF55060">
    <property type="entry name" value="GHMP Kinase, C-terminal domain"/>
    <property type="match status" value="1"/>
</dbReference>
<dbReference type="Proteomes" id="UP000419743">
    <property type="component" value="Unassembled WGS sequence"/>
</dbReference>
<feature type="domain" description="GHMP kinase C-terminal" evidence="8">
    <location>
        <begin position="266"/>
        <end position="344"/>
    </location>
</feature>
<sequence length="366" mass="37722">MITARAPGKLFIAGEYAVVEPGGNAVVVAVDRHVSVHLGPARDRGRIDSDQPGWAPLTWTRDATGVVADDGRGLDHALSAVRTVDEFVIGLGVDPRNHSLRISSDLDDADGLKYGLGSSGAVTVATIRALDEFYGLRLSPLEQFRLALLAIIEVAPTSSGGDVAASSFGGWISYRSPDRAALAELRARDGVLAAFRAPWAPLAITPLPSPDSLEFVVGWTGAAASTAQLVADVQAAVGAGTSAGPALPYERFLTESRARVADLTAGLAHGDPERVLAAVRAARRLLVGLGTGLGVEIETPALTRLCDEAEAIGAAAKSSGAGGGDCGIVLVPRGTDLTPMLDGWARAGVRRLTLAVAPPEPRVGAR</sequence>
<evidence type="ECO:0000313" key="9">
    <source>
        <dbReference type="EMBL" id="VZO39680.1"/>
    </source>
</evidence>
<dbReference type="Gene3D" id="3.30.230.10">
    <property type="match status" value="1"/>
</dbReference>
<dbReference type="GO" id="GO:0004631">
    <property type="term" value="F:phosphomevalonate kinase activity"/>
    <property type="evidence" value="ECO:0007669"/>
    <property type="project" value="UniProtKB-EC"/>
</dbReference>
<dbReference type="InterPro" id="IPR035102">
    <property type="entry name" value="Phosphomevalonate_kinase"/>
</dbReference>
<evidence type="ECO:0000256" key="1">
    <source>
        <dbReference type="ARBA" id="ARBA00005017"/>
    </source>
</evidence>
<dbReference type="Gene3D" id="3.30.70.890">
    <property type="entry name" value="GHMP kinase, C-terminal domain"/>
    <property type="match status" value="1"/>
</dbReference>
<dbReference type="UniPathway" id="UPA00057">
    <property type="reaction ID" value="UER00099"/>
</dbReference>
<proteinExistence type="predicted"/>
<dbReference type="InterPro" id="IPR014721">
    <property type="entry name" value="Ribsml_uS5_D2-typ_fold_subgr"/>
</dbReference>
<feature type="domain" description="GHMP kinase N-terminal" evidence="7">
    <location>
        <begin position="96"/>
        <end position="170"/>
    </location>
</feature>
<dbReference type="InterPro" id="IPR020568">
    <property type="entry name" value="Ribosomal_Su5_D2-typ_SF"/>
</dbReference>
<dbReference type="InterPro" id="IPR006204">
    <property type="entry name" value="GHMP_kinase_N_dom"/>
</dbReference>
<evidence type="ECO:0000313" key="10">
    <source>
        <dbReference type="Proteomes" id="UP000419743"/>
    </source>
</evidence>
<dbReference type="EC" id="2.7.4.2" evidence="2"/>
<comment type="pathway">
    <text evidence="1">Isoprenoid biosynthesis; isopentenyl diphosphate biosynthesis via mevalonate pathway; isopentenyl diphosphate from (R)-mevalonate: step 2/3.</text>
</comment>
<keyword evidence="10" id="KW-1185">Reference proteome</keyword>